<keyword evidence="4" id="KW-0503">Monooxygenase</keyword>
<evidence type="ECO:0000313" key="6">
    <source>
        <dbReference type="EMBL" id="KIG17385.1"/>
    </source>
</evidence>
<keyword evidence="3 4" id="KW-0479">Metal-binding</keyword>
<evidence type="ECO:0000256" key="1">
    <source>
        <dbReference type="ARBA" id="ARBA00001971"/>
    </source>
</evidence>
<evidence type="ECO:0000313" key="7">
    <source>
        <dbReference type="Proteomes" id="UP000031599"/>
    </source>
</evidence>
<gene>
    <name evidence="6" type="ORF">DB30_03304</name>
</gene>
<evidence type="ECO:0000256" key="5">
    <source>
        <dbReference type="SAM" id="MobiDB-lite"/>
    </source>
</evidence>
<dbReference type="PRINTS" id="PR00463">
    <property type="entry name" value="EP450I"/>
</dbReference>
<keyword evidence="3 4" id="KW-0408">Iron</keyword>
<dbReference type="InterPro" id="IPR002401">
    <property type="entry name" value="Cyt_P450_E_grp-I"/>
</dbReference>
<dbReference type="GO" id="GO:0005506">
    <property type="term" value="F:iron ion binding"/>
    <property type="evidence" value="ECO:0007669"/>
    <property type="project" value="InterPro"/>
</dbReference>
<accession>A0A0C2D6V8</accession>
<name>A0A0C2D6V8_9BACT</name>
<feature type="region of interest" description="Disordered" evidence="5">
    <location>
        <begin position="1"/>
        <end position="24"/>
    </location>
</feature>
<keyword evidence="3 4" id="KW-0349">Heme</keyword>
<dbReference type="Pfam" id="PF00067">
    <property type="entry name" value="p450"/>
    <property type="match status" value="1"/>
</dbReference>
<proteinExistence type="inferred from homology"/>
<dbReference type="InterPro" id="IPR017972">
    <property type="entry name" value="Cyt_P450_CS"/>
</dbReference>
<dbReference type="InterPro" id="IPR036396">
    <property type="entry name" value="Cyt_P450_sf"/>
</dbReference>
<sequence length="461" mass="50765">MSAPQTPAVLDNTKPLPRLGGVPRVRGNSPLGALGELMRDQFGALRRWQREYGGVFEIQIGPTSFVVAADANAASEMLIEHGSVFTREGPLYAAMEPLFGDNSMLSSEGPVWRSRRQAAQPQLRQRAVAAMADRVHGSLEQVLQELTPGACDVYRFSGRISMSVALSVVFGHSVVRQQFEELGAAVDYAVGRIALGWVASRLPRWVPMPGGRRLRRELAVIDDMLRSLVQTRVQSGEFGDDLFGMLLHMQDPDSGSGLSIADIRNESVALMVAGYETTANAIAWSLHELARDRSLLERVRAEADAHLDSGSPLANPKALACTRRVFMESMRMYPSGIWLPRNAAVKGELCGYPIAAGTPVLCSPYLVHHDPHAWTDPERFDPERFKEGSDQPRARHAYMPFGLGQHMCIGQHLAMLEGTLALARLVQRWDLAPIPGREPVMKISTTMSTKDGIWLQLSPRE</sequence>
<dbReference type="Gene3D" id="1.10.630.10">
    <property type="entry name" value="Cytochrome P450"/>
    <property type="match status" value="1"/>
</dbReference>
<dbReference type="PANTHER" id="PTHR24305">
    <property type="entry name" value="CYTOCHROME P450"/>
    <property type="match status" value="1"/>
</dbReference>
<feature type="binding site" description="axial binding residue" evidence="3">
    <location>
        <position position="408"/>
    </location>
    <ligand>
        <name>heme</name>
        <dbReference type="ChEBI" id="CHEBI:30413"/>
    </ligand>
    <ligandPart>
        <name>Fe</name>
        <dbReference type="ChEBI" id="CHEBI:18248"/>
    </ligandPart>
</feature>
<dbReference type="RefSeq" id="WP_052548352.1">
    <property type="nucleotide sequence ID" value="NZ_JMCC02000025.1"/>
</dbReference>
<comment type="similarity">
    <text evidence="2 4">Belongs to the cytochrome P450 family.</text>
</comment>
<dbReference type="PROSITE" id="PS00086">
    <property type="entry name" value="CYTOCHROME_P450"/>
    <property type="match status" value="1"/>
</dbReference>
<dbReference type="EMBL" id="JMCC02000025">
    <property type="protein sequence ID" value="KIG17385.1"/>
    <property type="molecule type" value="Genomic_DNA"/>
</dbReference>
<dbReference type="PANTHER" id="PTHR24305:SF166">
    <property type="entry name" value="CYTOCHROME P450 12A4, MITOCHONDRIAL-RELATED"/>
    <property type="match status" value="1"/>
</dbReference>
<dbReference type="SUPFAM" id="SSF48264">
    <property type="entry name" value="Cytochrome P450"/>
    <property type="match status" value="1"/>
</dbReference>
<dbReference type="GO" id="GO:0004497">
    <property type="term" value="F:monooxygenase activity"/>
    <property type="evidence" value="ECO:0007669"/>
    <property type="project" value="UniProtKB-KW"/>
</dbReference>
<comment type="caution">
    <text evidence="6">The sequence shown here is derived from an EMBL/GenBank/DDBJ whole genome shotgun (WGS) entry which is preliminary data.</text>
</comment>
<protein>
    <submittedName>
        <fullName evidence="6">Putative cytochrome P450 hydroxylase</fullName>
    </submittedName>
</protein>
<reference evidence="6 7" key="1">
    <citation type="submission" date="2014-12" db="EMBL/GenBank/DDBJ databases">
        <title>Genome assembly of Enhygromyxa salina DSM 15201.</title>
        <authorList>
            <person name="Sharma G."/>
            <person name="Subramanian S."/>
        </authorList>
    </citation>
    <scope>NUCLEOTIDE SEQUENCE [LARGE SCALE GENOMIC DNA]</scope>
    <source>
        <strain evidence="6 7">DSM 15201</strain>
    </source>
</reference>
<dbReference type="InterPro" id="IPR001128">
    <property type="entry name" value="Cyt_P450"/>
</dbReference>
<dbReference type="GO" id="GO:0020037">
    <property type="term" value="F:heme binding"/>
    <property type="evidence" value="ECO:0007669"/>
    <property type="project" value="InterPro"/>
</dbReference>
<evidence type="ECO:0000256" key="3">
    <source>
        <dbReference type="PIRSR" id="PIRSR602401-1"/>
    </source>
</evidence>
<dbReference type="PRINTS" id="PR00385">
    <property type="entry name" value="P450"/>
</dbReference>
<organism evidence="6 7">
    <name type="scientific">Enhygromyxa salina</name>
    <dbReference type="NCBI Taxonomy" id="215803"/>
    <lineage>
        <taxon>Bacteria</taxon>
        <taxon>Pseudomonadati</taxon>
        <taxon>Myxococcota</taxon>
        <taxon>Polyangia</taxon>
        <taxon>Nannocystales</taxon>
        <taxon>Nannocystaceae</taxon>
        <taxon>Enhygromyxa</taxon>
    </lineage>
</organism>
<evidence type="ECO:0000256" key="2">
    <source>
        <dbReference type="ARBA" id="ARBA00010617"/>
    </source>
</evidence>
<dbReference type="AlphaFoldDB" id="A0A0C2D6V8"/>
<keyword evidence="4" id="KW-0560">Oxidoreductase</keyword>
<dbReference type="Proteomes" id="UP000031599">
    <property type="component" value="Unassembled WGS sequence"/>
</dbReference>
<dbReference type="GO" id="GO:0016705">
    <property type="term" value="F:oxidoreductase activity, acting on paired donors, with incorporation or reduction of molecular oxygen"/>
    <property type="evidence" value="ECO:0007669"/>
    <property type="project" value="InterPro"/>
</dbReference>
<dbReference type="InterPro" id="IPR050121">
    <property type="entry name" value="Cytochrome_P450_monoxygenase"/>
</dbReference>
<comment type="cofactor">
    <cofactor evidence="1 3">
        <name>heme</name>
        <dbReference type="ChEBI" id="CHEBI:30413"/>
    </cofactor>
</comment>
<evidence type="ECO:0000256" key="4">
    <source>
        <dbReference type="RuleBase" id="RU000461"/>
    </source>
</evidence>